<dbReference type="PANTHER" id="PTHR30189:SF1">
    <property type="entry name" value="LPS-ASSEMBLY PROTEIN LPTD"/>
    <property type="match status" value="1"/>
</dbReference>
<accession>A0A381Q647</accession>
<dbReference type="Pfam" id="PF06835">
    <property type="entry name" value="LptC"/>
    <property type="match status" value="1"/>
</dbReference>
<dbReference type="Pfam" id="PF19838">
    <property type="entry name" value="LptD_2"/>
    <property type="match status" value="1"/>
</dbReference>
<proteinExistence type="predicted"/>
<dbReference type="InterPro" id="IPR045659">
    <property type="entry name" value="LptD_2"/>
</dbReference>
<dbReference type="AlphaFoldDB" id="A0A381Q647"/>
<gene>
    <name evidence="2" type="ORF">METZ01_LOCUS25957</name>
</gene>
<dbReference type="EMBL" id="UINC01001168">
    <property type="protein sequence ID" value="SUZ73103.1"/>
    <property type="molecule type" value="Genomic_DNA"/>
</dbReference>
<evidence type="ECO:0000313" key="2">
    <source>
        <dbReference type="EMBL" id="SUZ73103.1"/>
    </source>
</evidence>
<feature type="domain" description="LPS-assembly protein LptD central" evidence="1">
    <location>
        <begin position="430"/>
        <end position="923"/>
    </location>
</feature>
<name>A0A381Q647_9ZZZZ</name>
<sequence>MKQKSITFVKYDMIKKFFVFVFLLSISFTQDKLILQQADLLQSSVVNNETITQLSGNIIFKKNDTILKSDFATQYEKSPLVKLNNNVVVKKESQTIYCDSLTYNQDSQFFSMYGNVRIDDQQRSMQSNKALLDEKTEQITLIENCQINENDKHKIYGDEIILTFKDDELNNFEILSGGEIFSTNTGYEKKMEGEKEDLVKLENQNLLKAKHILGDIKENEIDKIYLDGMASTFIHLYEDSLYQGSNEVSGDSIAISIDNESATKLTAKGGTIGRYVPNKFNSSITSPINYSAEVIEFEVDTQISQLYGFSKILHEDMDLSASYVNVNWETNILEAFTINPLDNEEKNRPILIEGNREPMIGDEMVYNLKSKKGKISKGESQVQENRYMGKQITSVTDSTFYIDDCIFTSCDPSKFYLGSKQVKIIYGEKVIAKPLSVYIGGVPIIGIPLAIFPHASGERRSGWIMPSFGSSENRGTYMDGLGYYFAPNDYFGSEFLLSFADRQGIILKANNEYKKRYKFSGKLKLETRKYLGSGEENISKINENNKTDYVFNWQHNQILRSNQTFRANASYYSNGEYNRETSIDPIKRLNQQAISNITYTKRWAKQNISISANASNKQDLMASNKVNPSSSFYQTPYSTQNTITDNTSTLPSLNLRVARRKLFQNSPQDSWFNNIQWNYSSRLINNTKSYYEAEEIINEDGTIGYAWKQDGNGNASQAQKVDGMLKNNFAINAPFTIFKYIAINPNLNINSDFVNRYRIAELNEDDDVTFSYKDKIKNRTTGNFGLALSTKIYGILPIRFKNVESVRHVITPSIGFNYSPDYEDNNDYFQEIGTEIYDYFQGSLIGSTPTSSTKRVSLSLNNVFQAKVKKEDKEEKINFLNWRISSSYNLDADEFKISKINTSMRSNLKEGVSVDVNFTHDPYKFDSEDNVRIDELDNFPRMVAARLATNFTIRSKSEPTEIEKEKEFSEDTKKFLNDLSGNNWNSRIGLSYTINKFNPSNTIENFWINTNTSVNVTQNWKLNYNARFNITDKSIIRHNLTLYREIDCWEFFIDWTPNGYARGLYFRLNLKSDILKDLKIERRQGIYSTRSNF</sequence>
<organism evidence="2">
    <name type="scientific">marine metagenome</name>
    <dbReference type="NCBI Taxonomy" id="408172"/>
    <lineage>
        <taxon>unclassified sequences</taxon>
        <taxon>metagenomes</taxon>
        <taxon>ecological metagenomes</taxon>
    </lineage>
</organism>
<dbReference type="InterPro" id="IPR050218">
    <property type="entry name" value="LptD"/>
</dbReference>
<reference evidence="2" key="1">
    <citation type="submission" date="2018-05" db="EMBL/GenBank/DDBJ databases">
        <authorList>
            <person name="Lanie J.A."/>
            <person name="Ng W.-L."/>
            <person name="Kazmierczak K.M."/>
            <person name="Andrzejewski T.M."/>
            <person name="Davidsen T.M."/>
            <person name="Wayne K.J."/>
            <person name="Tettelin H."/>
            <person name="Glass J.I."/>
            <person name="Rusch D."/>
            <person name="Podicherti R."/>
            <person name="Tsui H.-C.T."/>
            <person name="Winkler M.E."/>
        </authorList>
    </citation>
    <scope>NUCLEOTIDE SEQUENCE</scope>
</reference>
<dbReference type="PANTHER" id="PTHR30189">
    <property type="entry name" value="LPS-ASSEMBLY PROTEIN"/>
    <property type="match status" value="1"/>
</dbReference>
<evidence type="ECO:0000259" key="1">
    <source>
        <dbReference type="Pfam" id="PF19838"/>
    </source>
</evidence>
<dbReference type="GO" id="GO:0009279">
    <property type="term" value="C:cell outer membrane"/>
    <property type="evidence" value="ECO:0007669"/>
    <property type="project" value="TreeGrafter"/>
</dbReference>
<protein>
    <recommendedName>
        <fullName evidence="1">LPS-assembly protein LptD central domain-containing protein</fullName>
    </recommendedName>
</protein>
<dbReference type="GO" id="GO:1990351">
    <property type="term" value="C:transporter complex"/>
    <property type="evidence" value="ECO:0007669"/>
    <property type="project" value="TreeGrafter"/>
</dbReference>
<dbReference type="InterPro" id="IPR010664">
    <property type="entry name" value="LipoPS_assembly_LptC-rel"/>
</dbReference>
<dbReference type="Gene3D" id="2.60.450.10">
    <property type="entry name" value="Lipopolysaccharide (LPS) transport protein A like domain"/>
    <property type="match status" value="1"/>
</dbReference>